<dbReference type="RefSeq" id="WP_268003744.1">
    <property type="nucleotide sequence ID" value="NZ_BSUT01000001.1"/>
</dbReference>
<evidence type="ECO:0000313" key="2">
    <source>
        <dbReference type="EMBL" id="WAH39846.1"/>
    </source>
</evidence>
<accession>A0ABY6ZC61</accession>
<dbReference type="InterPro" id="IPR004017">
    <property type="entry name" value="Cys_rich_dom"/>
</dbReference>
<name>A0ABY6ZC61_9BACL</name>
<proteinExistence type="predicted"/>
<feature type="domain" description="Cysteine-rich" evidence="1">
    <location>
        <begin position="3"/>
        <end position="84"/>
    </location>
</feature>
<organism evidence="2 3">
    <name type="scientific">Alicyclobacillus fastidiosus</name>
    <dbReference type="NCBI Taxonomy" id="392011"/>
    <lineage>
        <taxon>Bacteria</taxon>
        <taxon>Bacillati</taxon>
        <taxon>Bacillota</taxon>
        <taxon>Bacilli</taxon>
        <taxon>Bacillales</taxon>
        <taxon>Alicyclobacillaceae</taxon>
        <taxon>Alicyclobacillus</taxon>
    </lineage>
</organism>
<dbReference type="EMBL" id="CP104067">
    <property type="protein sequence ID" value="WAH39846.1"/>
    <property type="molecule type" value="Genomic_DNA"/>
</dbReference>
<dbReference type="PANTHER" id="PTHR30296:SF0">
    <property type="entry name" value="LACTATE UTILIZATION PROTEIN A"/>
    <property type="match status" value="1"/>
</dbReference>
<dbReference type="Pfam" id="PF02754">
    <property type="entry name" value="CCG"/>
    <property type="match status" value="2"/>
</dbReference>
<dbReference type="Proteomes" id="UP001164761">
    <property type="component" value="Chromosome"/>
</dbReference>
<gene>
    <name evidence="2" type="ORF">NZD89_15695</name>
</gene>
<protein>
    <submittedName>
        <fullName evidence="2">(Fe-S)-binding protein</fullName>
    </submittedName>
</protein>
<feature type="domain" description="Cysteine-rich" evidence="1">
    <location>
        <begin position="133"/>
        <end position="217"/>
    </location>
</feature>
<reference evidence="2" key="1">
    <citation type="submission" date="2022-08" db="EMBL/GenBank/DDBJ databases">
        <title>Alicyclobacillus fastidiosus DSM 17978, complete genome.</title>
        <authorList>
            <person name="Wang Q."/>
            <person name="Cai R."/>
            <person name="Wang Z."/>
        </authorList>
    </citation>
    <scope>NUCLEOTIDE SEQUENCE</scope>
    <source>
        <strain evidence="2">DSM 17978</strain>
    </source>
</reference>
<keyword evidence="3" id="KW-1185">Reference proteome</keyword>
<dbReference type="PANTHER" id="PTHR30296">
    <property type="entry name" value="UNCHARACTERIZED PROTEIN YKGE"/>
    <property type="match status" value="1"/>
</dbReference>
<sequence length="243" mass="27283">MKVSLFITCVADAMYPEVGESVVRILQRYGVDDIDFPMEQTCCGQPAFNSGYWDEARQVAKNWLDAFKDSEYIVAPSGSCVGMIVHNYLELMEDDPYYKSLAETLIPRTFEFTQFLVEVLKVTDLGATSKQRVTFHPSCHCSRFLGVVDPPKNLLENVRGIDYVELPHPDQCCGFGGTFSVKMSDLSRAMVDEKVENIEKTNAEVLVGTDLGCLMNIAGRLQRENKAIQVRHIAQFLDEGMDS</sequence>
<evidence type="ECO:0000259" key="1">
    <source>
        <dbReference type="Pfam" id="PF02754"/>
    </source>
</evidence>
<evidence type="ECO:0000313" key="3">
    <source>
        <dbReference type="Proteomes" id="UP001164761"/>
    </source>
</evidence>